<evidence type="ECO:0000313" key="8">
    <source>
        <dbReference type="Proteomes" id="UP000765338"/>
    </source>
</evidence>
<dbReference type="SUPFAM" id="SSF75005">
    <property type="entry name" value="Arabinanase/levansucrase/invertase"/>
    <property type="match status" value="1"/>
</dbReference>
<dbReference type="Gene3D" id="2.115.10.20">
    <property type="entry name" value="Glycosyl hydrolase domain, family 43"/>
    <property type="match status" value="1"/>
</dbReference>
<dbReference type="Pfam" id="PF00251">
    <property type="entry name" value="Glyco_hydro_32N"/>
    <property type="match status" value="1"/>
</dbReference>
<proteinExistence type="inferred from homology"/>
<evidence type="ECO:0000256" key="1">
    <source>
        <dbReference type="ARBA" id="ARBA00009902"/>
    </source>
</evidence>
<feature type="domain" description="Glycosyl hydrolase family 32 C-terminal" evidence="6">
    <location>
        <begin position="400"/>
        <end position="507"/>
    </location>
</feature>
<dbReference type="PANTHER" id="PTHR42800">
    <property type="entry name" value="EXOINULINASE INUD (AFU_ORTHOLOGUE AFUA_5G00480)"/>
    <property type="match status" value="1"/>
</dbReference>
<sequence length="519" mass="56958">MMDLSSVSVAYYPKRHLAPVPIPGRHKWQNDGQNYVHDREAGLWRTWALGDPEWTPDSGFPATSWISYSGPTIDAMTSDDDREPSGKDVFIDKNSSLSGTYWSGSVWVDEENRLGRGCGSVYYYISGPAPVLQAIYLLVADRLGEVPYNLGMCCSPDLVPDSVRDGGRDFRDCRVFWDDDHSQLVMAATIGTRFAFFRSLNGTSWEFLSSLEGPGPLVECPNVMKLKVLDGQGNTPGYKWAILGAVQGDYPGGTQSNECCAAWLGSWDGTRFTPDEQSRAIPLDYGPDSYATVAGSDDGPTYVGCWLGNWDYSLLPSPYKGFQNIQSYPRACWIQTDYSGQQKVYTFPVEKADGITGIGGPRQTIGGEGNPDFASDEVETSDCYRLDVVLDQVDGHWPEEVRISVNKGRMEGTEYSTDLIIYRNGQITFDRTRAGILYPGYPNEPPEDWGKTYSIPAGLKSNAASSMIVTILIDTSSLEVFINGGQISLTGLVFPPKGCTGVDITATQPVHVSVSTSDY</sequence>
<dbReference type="SUPFAM" id="SSF49899">
    <property type="entry name" value="Concanavalin A-like lectins/glucanases"/>
    <property type="match status" value="1"/>
</dbReference>
<reference evidence="7 8" key="1">
    <citation type="submission" date="2017-10" db="EMBL/GenBank/DDBJ databases">
        <authorList>
            <person name="Jakob F."/>
        </authorList>
    </citation>
    <scope>NUCLEOTIDE SEQUENCE [LARGE SCALE GENOMIC DNA]</scope>
    <source>
        <strain evidence="7 8">TMW 2.1889</strain>
    </source>
</reference>
<name>A0ABR5ZQC0_9PROT</name>
<dbReference type="Gene3D" id="2.60.120.560">
    <property type="entry name" value="Exo-inulinase, domain 1"/>
    <property type="match status" value="1"/>
</dbReference>
<dbReference type="EMBL" id="PDLY01000001">
    <property type="protein sequence ID" value="MBA5726530.1"/>
    <property type="molecule type" value="Genomic_DNA"/>
</dbReference>
<dbReference type="InterPro" id="IPR013189">
    <property type="entry name" value="Glyco_hydro_32_C"/>
</dbReference>
<comment type="similarity">
    <text evidence="1 4">Belongs to the glycosyl hydrolase 32 family.</text>
</comment>
<comment type="caution">
    <text evidence="7">The sequence shown here is derived from an EMBL/GenBank/DDBJ whole genome shotgun (WGS) entry which is preliminary data.</text>
</comment>
<protein>
    <submittedName>
        <fullName evidence="7">Uncharacterized protein</fullName>
    </submittedName>
</protein>
<evidence type="ECO:0000259" key="6">
    <source>
        <dbReference type="Pfam" id="PF08244"/>
    </source>
</evidence>
<gene>
    <name evidence="7" type="ORF">CPA56_00770</name>
</gene>
<keyword evidence="8" id="KW-1185">Reference proteome</keyword>
<evidence type="ECO:0000313" key="7">
    <source>
        <dbReference type="EMBL" id="MBA5726530.1"/>
    </source>
</evidence>
<keyword evidence="3 4" id="KW-0326">Glycosidase</keyword>
<dbReference type="InterPro" id="IPR023296">
    <property type="entry name" value="Glyco_hydro_beta-prop_sf"/>
</dbReference>
<evidence type="ECO:0000256" key="2">
    <source>
        <dbReference type="ARBA" id="ARBA00022801"/>
    </source>
</evidence>
<evidence type="ECO:0000256" key="4">
    <source>
        <dbReference type="RuleBase" id="RU362110"/>
    </source>
</evidence>
<evidence type="ECO:0000259" key="5">
    <source>
        <dbReference type="Pfam" id="PF00251"/>
    </source>
</evidence>
<dbReference type="InterPro" id="IPR013148">
    <property type="entry name" value="Glyco_hydro_32_N"/>
</dbReference>
<dbReference type="Proteomes" id="UP000765338">
    <property type="component" value="Unassembled WGS sequence"/>
</dbReference>
<dbReference type="InterPro" id="IPR001362">
    <property type="entry name" value="Glyco_hydro_32"/>
</dbReference>
<dbReference type="PANTHER" id="PTHR42800:SF1">
    <property type="entry name" value="EXOINULINASE INUD (AFU_ORTHOLOGUE AFUA_5G00480)"/>
    <property type="match status" value="1"/>
</dbReference>
<dbReference type="SMART" id="SM00640">
    <property type="entry name" value="Glyco_32"/>
    <property type="match status" value="1"/>
</dbReference>
<dbReference type="Pfam" id="PF08244">
    <property type="entry name" value="Glyco_hydro_32C"/>
    <property type="match status" value="1"/>
</dbReference>
<accession>A0ABR5ZQC0</accession>
<organism evidence="7 8">
    <name type="scientific">Bombella mellum</name>
    <dbReference type="NCBI Taxonomy" id="2039288"/>
    <lineage>
        <taxon>Bacteria</taxon>
        <taxon>Pseudomonadati</taxon>
        <taxon>Pseudomonadota</taxon>
        <taxon>Alphaproteobacteria</taxon>
        <taxon>Acetobacterales</taxon>
        <taxon>Acetobacteraceae</taxon>
        <taxon>Bombella</taxon>
    </lineage>
</organism>
<evidence type="ECO:0000256" key="3">
    <source>
        <dbReference type="ARBA" id="ARBA00023295"/>
    </source>
</evidence>
<dbReference type="RefSeq" id="WP_182040149.1">
    <property type="nucleotide sequence ID" value="NZ_PDLY01000001.1"/>
</dbReference>
<dbReference type="InterPro" id="IPR013320">
    <property type="entry name" value="ConA-like_dom_sf"/>
</dbReference>
<feature type="domain" description="Glycosyl hydrolase family 32 N-terminal" evidence="5">
    <location>
        <begin position="99"/>
        <end position="340"/>
    </location>
</feature>
<keyword evidence="2 4" id="KW-0378">Hydrolase</keyword>